<feature type="region of interest" description="Disordered" evidence="1">
    <location>
        <begin position="462"/>
        <end position="572"/>
    </location>
</feature>
<dbReference type="AlphaFoldDB" id="R7S1K8"/>
<feature type="compositionally biased region" description="Acidic residues" evidence="1">
    <location>
        <begin position="537"/>
        <end position="572"/>
    </location>
</feature>
<feature type="region of interest" description="Disordered" evidence="1">
    <location>
        <begin position="346"/>
        <end position="419"/>
    </location>
</feature>
<feature type="compositionally biased region" description="Basic and acidic residues" evidence="1">
    <location>
        <begin position="404"/>
        <end position="415"/>
    </location>
</feature>
<reference evidence="3" key="1">
    <citation type="journal article" date="2012" name="Science">
        <title>The Paleozoic origin of enzymatic lignin decomposition reconstructed from 31 fungal genomes.</title>
        <authorList>
            <person name="Floudas D."/>
            <person name="Binder M."/>
            <person name="Riley R."/>
            <person name="Barry K."/>
            <person name="Blanchette R.A."/>
            <person name="Henrissat B."/>
            <person name="Martinez A.T."/>
            <person name="Otillar R."/>
            <person name="Spatafora J.W."/>
            <person name="Yadav J.S."/>
            <person name="Aerts A."/>
            <person name="Benoit I."/>
            <person name="Boyd A."/>
            <person name="Carlson A."/>
            <person name="Copeland A."/>
            <person name="Coutinho P.M."/>
            <person name="de Vries R.P."/>
            <person name="Ferreira P."/>
            <person name="Findley K."/>
            <person name="Foster B."/>
            <person name="Gaskell J."/>
            <person name="Glotzer D."/>
            <person name="Gorecki P."/>
            <person name="Heitman J."/>
            <person name="Hesse C."/>
            <person name="Hori C."/>
            <person name="Igarashi K."/>
            <person name="Jurgens J.A."/>
            <person name="Kallen N."/>
            <person name="Kersten P."/>
            <person name="Kohler A."/>
            <person name="Kuees U."/>
            <person name="Kumar T.K.A."/>
            <person name="Kuo A."/>
            <person name="LaButti K."/>
            <person name="Larrondo L.F."/>
            <person name="Lindquist E."/>
            <person name="Ling A."/>
            <person name="Lombard V."/>
            <person name="Lucas S."/>
            <person name="Lundell T."/>
            <person name="Martin R."/>
            <person name="McLaughlin D.J."/>
            <person name="Morgenstern I."/>
            <person name="Morin E."/>
            <person name="Murat C."/>
            <person name="Nagy L.G."/>
            <person name="Nolan M."/>
            <person name="Ohm R.A."/>
            <person name="Patyshakuliyeva A."/>
            <person name="Rokas A."/>
            <person name="Ruiz-Duenas F.J."/>
            <person name="Sabat G."/>
            <person name="Salamov A."/>
            <person name="Samejima M."/>
            <person name="Schmutz J."/>
            <person name="Slot J.C."/>
            <person name="St John F."/>
            <person name="Stenlid J."/>
            <person name="Sun H."/>
            <person name="Sun S."/>
            <person name="Syed K."/>
            <person name="Tsang A."/>
            <person name="Wiebenga A."/>
            <person name="Young D."/>
            <person name="Pisabarro A."/>
            <person name="Eastwood D.C."/>
            <person name="Martin F."/>
            <person name="Cullen D."/>
            <person name="Grigoriev I.V."/>
            <person name="Hibbett D.S."/>
        </authorList>
    </citation>
    <scope>NUCLEOTIDE SEQUENCE [LARGE SCALE GENOMIC DNA]</scope>
    <source>
        <strain evidence="3">FP-91666</strain>
    </source>
</reference>
<feature type="region of interest" description="Disordered" evidence="1">
    <location>
        <begin position="197"/>
        <end position="236"/>
    </location>
</feature>
<dbReference type="Proteomes" id="UP000053927">
    <property type="component" value="Unassembled WGS sequence"/>
</dbReference>
<evidence type="ECO:0000313" key="3">
    <source>
        <dbReference type="Proteomes" id="UP000053927"/>
    </source>
</evidence>
<feature type="compositionally biased region" description="Polar residues" evidence="1">
    <location>
        <begin position="35"/>
        <end position="46"/>
    </location>
</feature>
<evidence type="ECO:0000313" key="2">
    <source>
        <dbReference type="EMBL" id="EIM80467.1"/>
    </source>
</evidence>
<organism evidence="2 3">
    <name type="scientific">Stereum hirsutum (strain FP-91666)</name>
    <name type="common">White-rot fungus</name>
    <dbReference type="NCBI Taxonomy" id="721885"/>
    <lineage>
        <taxon>Eukaryota</taxon>
        <taxon>Fungi</taxon>
        <taxon>Dikarya</taxon>
        <taxon>Basidiomycota</taxon>
        <taxon>Agaricomycotina</taxon>
        <taxon>Agaricomycetes</taxon>
        <taxon>Russulales</taxon>
        <taxon>Stereaceae</taxon>
        <taxon>Stereum</taxon>
    </lineage>
</organism>
<name>R7S1K8_STEHR</name>
<gene>
    <name evidence="2" type="ORF">STEHIDRAFT_162881</name>
</gene>
<feature type="compositionally biased region" description="Polar residues" evidence="1">
    <location>
        <begin position="217"/>
        <end position="236"/>
    </location>
</feature>
<dbReference type="KEGG" id="shs:STEHIDRAFT_162881"/>
<dbReference type="EMBL" id="JH687398">
    <property type="protein sequence ID" value="EIM80467.1"/>
    <property type="molecule type" value="Genomic_DNA"/>
</dbReference>
<feature type="compositionally biased region" description="Acidic residues" evidence="1">
    <location>
        <begin position="463"/>
        <end position="472"/>
    </location>
</feature>
<sequence length="572" mass="63136">MSATHSTPPPSGHRAARATGAPSPPGPGHGGDINIPTSLSTPNRVPNPSGTALYMFTGASEGVPSSDFIQLEPMPADEHERDETSTTPVGKFSFSARTPVTGAPLQSSISFTVPVECGPEDFGLAIRVASALRFGKAEAVHYGTVQYLLGDFIFPVDKTYTSRSYTVAHPQFTSTREIDLARPEEVIHVLENEPDSDVDVEYGTAPAPSSGKRKARPSNTGPSLSTATGPNSGTAQKLSKAIRKISRRTPDHSQILHAFNKVRENAFDIRFTIIESRVIMIVEAKGLLDEDRVTIIAKLQEALQQSRSQARHVFAEDESPQFTRLGVLLTAAHFFSYVEHVRDELSPEDTPATHRTQHSSPGPPKKKRHFQDTYIDSKSDDQWVVPNRGARGTSGDSDEYTPDQDSHTEEAREAYPPDILHSHKKLRAFSGDRRYFDLRDINRCKPVFKWIRTRLQSLNSDLWPDEGLESESELGGYTDGEEEEGDFLPKVPRPSSTPSSSPVVEEDLTDRSTESEHTDDDEGSTVREDLTEGSNGSEDEDEEDDKEDEEDDDDEEDDEDDEEDDEDDPLAS</sequence>
<dbReference type="GeneID" id="18802177"/>
<dbReference type="RefSeq" id="XP_007310585.1">
    <property type="nucleotide sequence ID" value="XM_007310523.1"/>
</dbReference>
<proteinExistence type="predicted"/>
<keyword evidence="3" id="KW-1185">Reference proteome</keyword>
<protein>
    <submittedName>
        <fullName evidence="2">Uncharacterized protein</fullName>
    </submittedName>
</protein>
<feature type="region of interest" description="Disordered" evidence="1">
    <location>
        <begin position="1"/>
        <end position="46"/>
    </location>
</feature>
<accession>R7S1K8</accession>
<evidence type="ECO:0000256" key="1">
    <source>
        <dbReference type="SAM" id="MobiDB-lite"/>
    </source>
</evidence>
<feature type="compositionally biased region" description="Low complexity" evidence="1">
    <location>
        <begin position="489"/>
        <end position="503"/>
    </location>
</feature>